<gene>
    <name evidence="1" type="ORF">TCM_035649</name>
</gene>
<sequence length="115" mass="12953">MNKWSLVSTSCRQSIHFPAIEIPQESNLSLVGSLRNSHSSYQVMLRNIKLEPDKSMQFSLQLLMPHFIPDIGSRVASIKSNPDSRPLFYPSIVRINKQPLLAEAVLSSSNDTLEE</sequence>
<reference evidence="1 2" key="1">
    <citation type="journal article" date="2013" name="Genome Biol.">
        <title>The genome sequence of the most widely cultivated cacao type and its use to identify candidate genes regulating pod color.</title>
        <authorList>
            <person name="Motamayor J.C."/>
            <person name="Mockaitis K."/>
            <person name="Schmutz J."/>
            <person name="Haiminen N."/>
            <person name="Iii D.L."/>
            <person name="Cornejo O."/>
            <person name="Findley S.D."/>
            <person name="Zheng P."/>
            <person name="Utro F."/>
            <person name="Royaert S."/>
            <person name="Saski C."/>
            <person name="Jenkins J."/>
            <person name="Podicheti R."/>
            <person name="Zhao M."/>
            <person name="Scheffler B.E."/>
            <person name="Stack J.C."/>
            <person name="Feltus F.A."/>
            <person name="Mustiga G.M."/>
            <person name="Amores F."/>
            <person name="Phillips W."/>
            <person name="Marelli J.P."/>
            <person name="May G.D."/>
            <person name="Shapiro H."/>
            <person name="Ma J."/>
            <person name="Bustamante C.D."/>
            <person name="Schnell R.J."/>
            <person name="Main D."/>
            <person name="Gilbert D."/>
            <person name="Parida L."/>
            <person name="Kuhn D.N."/>
        </authorList>
    </citation>
    <scope>NUCLEOTIDE SEQUENCE [LARGE SCALE GENOMIC DNA]</scope>
    <source>
        <strain evidence="2">cv. Matina 1-6</strain>
    </source>
</reference>
<evidence type="ECO:0000313" key="1">
    <source>
        <dbReference type="EMBL" id="EOY16776.1"/>
    </source>
</evidence>
<dbReference type="AlphaFoldDB" id="A0A061FI90"/>
<dbReference type="InParanoid" id="A0A061FI90"/>
<dbReference type="EMBL" id="CM001886">
    <property type="protein sequence ID" value="EOY16776.1"/>
    <property type="molecule type" value="Genomic_DNA"/>
</dbReference>
<dbReference type="HOGENOM" id="CLU_2113392_0_0_1"/>
<proteinExistence type="predicted"/>
<accession>A0A061FI90</accession>
<organism evidence="1 2">
    <name type="scientific">Theobroma cacao</name>
    <name type="common">Cacao</name>
    <name type="synonym">Cocoa</name>
    <dbReference type="NCBI Taxonomy" id="3641"/>
    <lineage>
        <taxon>Eukaryota</taxon>
        <taxon>Viridiplantae</taxon>
        <taxon>Streptophyta</taxon>
        <taxon>Embryophyta</taxon>
        <taxon>Tracheophyta</taxon>
        <taxon>Spermatophyta</taxon>
        <taxon>Magnoliopsida</taxon>
        <taxon>eudicotyledons</taxon>
        <taxon>Gunneridae</taxon>
        <taxon>Pentapetalae</taxon>
        <taxon>rosids</taxon>
        <taxon>malvids</taxon>
        <taxon>Malvales</taxon>
        <taxon>Malvaceae</taxon>
        <taxon>Byttnerioideae</taxon>
        <taxon>Theobroma</taxon>
    </lineage>
</organism>
<protein>
    <submittedName>
        <fullName evidence="1">Uncharacterized protein</fullName>
    </submittedName>
</protein>
<evidence type="ECO:0000313" key="2">
    <source>
        <dbReference type="Proteomes" id="UP000026915"/>
    </source>
</evidence>
<name>A0A061FI90_THECC</name>
<keyword evidence="2" id="KW-1185">Reference proteome</keyword>
<dbReference type="Proteomes" id="UP000026915">
    <property type="component" value="Chromosome 8"/>
</dbReference>
<dbReference type="Gramene" id="EOY16776">
    <property type="protein sequence ID" value="EOY16776"/>
    <property type="gene ID" value="TCM_035649"/>
</dbReference>